<proteinExistence type="predicted"/>
<reference evidence="1 2" key="1">
    <citation type="submission" date="2011-12" db="EMBL/GenBank/DDBJ databases">
        <title>The Genome Sequence of Prevotella micans F0438.</title>
        <authorList>
            <consortium name="The Broad Institute Genome Sequencing Platform"/>
            <person name="Earl A."/>
            <person name="Ward D."/>
            <person name="Feldgarden M."/>
            <person name="Gevers D."/>
            <person name="Izard J."/>
            <person name="Baranova O.V."/>
            <person name="Blanton J.M."/>
            <person name="Wade W.G."/>
            <person name="Dewhirst F.E."/>
            <person name="Young S.K."/>
            <person name="Zeng Q."/>
            <person name="Gargeya S."/>
            <person name="Fitzgerald M."/>
            <person name="Haas B."/>
            <person name="Abouelleil A."/>
            <person name="Alvarado L."/>
            <person name="Arachchi H.M."/>
            <person name="Berlin A."/>
            <person name="Chapman S.B."/>
            <person name="Gearin G."/>
            <person name="Goldberg J."/>
            <person name="Griggs A."/>
            <person name="Gujja S."/>
            <person name="Hansen M."/>
            <person name="Heiman D."/>
            <person name="Howarth C."/>
            <person name="Larimer J."/>
            <person name="Lui A."/>
            <person name="MacDonald P.J.P."/>
            <person name="McCowen C."/>
            <person name="Montmayeur A."/>
            <person name="Murphy C."/>
            <person name="Neiman D."/>
            <person name="Pearson M."/>
            <person name="Priest M."/>
            <person name="Roberts A."/>
            <person name="Saif S."/>
            <person name="Shea T."/>
            <person name="Sisk P."/>
            <person name="Stolte C."/>
            <person name="Sykes S."/>
            <person name="Wortman J."/>
            <person name="Nusbaum C."/>
            <person name="Birren B."/>
        </authorList>
    </citation>
    <scope>NUCLEOTIDE SEQUENCE [LARGE SCALE GENOMIC DNA]</scope>
    <source>
        <strain evidence="1 2">F0438</strain>
    </source>
</reference>
<name>H1PZW4_9BACT</name>
<dbReference type="Proteomes" id="UP000016023">
    <property type="component" value="Unassembled WGS sequence"/>
</dbReference>
<accession>H1PZW4</accession>
<gene>
    <name evidence="1" type="ORF">HMPREF9140_00202</name>
</gene>
<sequence>MQFSYNSIVHQFERIKGRPKLPYRDLCKTYHPLNSHPYTLRRINIFDQKIPLEVIFE</sequence>
<dbReference type="AlphaFoldDB" id="H1PZW4"/>
<dbReference type="HOGENOM" id="CLU_2992900_0_0_10"/>
<protein>
    <submittedName>
        <fullName evidence="1">Uncharacterized protein</fullName>
    </submittedName>
</protein>
<evidence type="ECO:0000313" key="1">
    <source>
        <dbReference type="EMBL" id="EHO74548.1"/>
    </source>
</evidence>
<keyword evidence="2" id="KW-1185">Reference proteome</keyword>
<evidence type="ECO:0000313" key="2">
    <source>
        <dbReference type="Proteomes" id="UP000016023"/>
    </source>
</evidence>
<dbReference type="EMBL" id="AGWK01000006">
    <property type="protein sequence ID" value="EHO74548.1"/>
    <property type="molecule type" value="Genomic_DNA"/>
</dbReference>
<comment type="caution">
    <text evidence="1">The sequence shown here is derived from an EMBL/GenBank/DDBJ whole genome shotgun (WGS) entry which is preliminary data.</text>
</comment>
<organism evidence="1 2">
    <name type="scientific">Prevotella micans F0438</name>
    <dbReference type="NCBI Taxonomy" id="883158"/>
    <lineage>
        <taxon>Bacteria</taxon>
        <taxon>Pseudomonadati</taxon>
        <taxon>Bacteroidota</taxon>
        <taxon>Bacteroidia</taxon>
        <taxon>Bacteroidales</taxon>
        <taxon>Prevotellaceae</taxon>
        <taxon>Prevotella</taxon>
    </lineage>
</organism>